<reference evidence="6" key="1">
    <citation type="submission" date="2020-01" db="EMBL/GenBank/DDBJ databases">
        <authorList>
            <person name="Meier V. D."/>
            <person name="Meier V D."/>
        </authorList>
    </citation>
    <scope>NUCLEOTIDE SEQUENCE</scope>
    <source>
        <strain evidence="6">HLG_WM_MAG_04</strain>
    </source>
</reference>
<dbReference type="EC" id="3.5.2.6" evidence="2"/>
<dbReference type="PANTHER" id="PTHR45011:SF1">
    <property type="entry name" value="DAP3-BINDING CELL DEATH ENHANCER 1"/>
    <property type="match status" value="1"/>
</dbReference>
<keyword evidence="3" id="KW-1015">Disulfide bond</keyword>
<evidence type="ECO:0000256" key="2">
    <source>
        <dbReference type="ARBA" id="ARBA00012865"/>
    </source>
</evidence>
<keyword evidence="4" id="KW-0046">Antibiotic resistance</keyword>
<dbReference type="SUPFAM" id="SSF81901">
    <property type="entry name" value="HCP-like"/>
    <property type="match status" value="1"/>
</dbReference>
<sequence>MKSKIIISFCLLFTTLNANNFKKSVTSTQYTNESLRQAFKAHHKLAKKGNVPSQYALGLMFHYGSGVRQNAELAKLWFRRASRKGHPKARSILARFYLEERPLYVARKGAKYGMISNR</sequence>
<dbReference type="SMART" id="SM00671">
    <property type="entry name" value="SEL1"/>
    <property type="match status" value="1"/>
</dbReference>
<dbReference type="PANTHER" id="PTHR45011">
    <property type="entry name" value="DAP3-BINDING CELL DEATH ENHANCER 1"/>
    <property type="match status" value="1"/>
</dbReference>
<dbReference type="EMBL" id="CACVAX010000006">
    <property type="protein sequence ID" value="CAA6802741.1"/>
    <property type="molecule type" value="Genomic_DNA"/>
</dbReference>
<evidence type="ECO:0000256" key="1">
    <source>
        <dbReference type="ARBA" id="ARBA00001526"/>
    </source>
</evidence>
<name>A0A6S6S354_9BACT</name>
<dbReference type="InterPro" id="IPR052748">
    <property type="entry name" value="ISR_Activator"/>
</dbReference>
<proteinExistence type="predicted"/>
<dbReference type="GO" id="GO:0008800">
    <property type="term" value="F:beta-lactamase activity"/>
    <property type="evidence" value="ECO:0007669"/>
    <property type="project" value="UniProtKB-EC"/>
</dbReference>
<feature type="signal peptide" evidence="5">
    <location>
        <begin position="1"/>
        <end position="18"/>
    </location>
</feature>
<dbReference type="InterPro" id="IPR011990">
    <property type="entry name" value="TPR-like_helical_dom_sf"/>
</dbReference>
<evidence type="ECO:0000313" key="6">
    <source>
        <dbReference type="EMBL" id="CAA6802741.1"/>
    </source>
</evidence>
<evidence type="ECO:0000256" key="5">
    <source>
        <dbReference type="SAM" id="SignalP"/>
    </source>
</evidence>
<dbReference type="InterPro" id="IPR006597">
    <property type="entry name" value="Sel1-like"/>
</dbReference>
<gene>
    <name evidence="6" type="ORF">HELGO_WM2167</name>
</gene>
<dbReference type="AlphaFoldDB" id="A0A6S6S354"/>
<keyword evidence="5" id="KW-0732">Signal</keyword>
<evidence type="ECO:0000256" key="3">
    <source>
        <dbReference type="ARBA" id="ARBA00023157"/>
    </source>
</evidence>
<evidence type="ECO:0000256" key="4">
    <source>
        <dbReference type="ARBA" id="ARBA00023251"/>
    </source>
</evidence>
<comment type="catalytic activity">
    <reaction evidence="1">
        <text>a beta-lactam + H2O = a substituted beta-amino acid</text>
        <dbReference type="Rhea" id="RHEA:20401"/>
        <dbReference type="ChEBI" id="CHEBI:15377"/>
        <dbReference type="ChEBI" id="CHEBI:35627"/>
        <dbReference type="ChEBI" id="CHEBI:140347"/>
        <dbReference type="EC" id="3.5.2.6"/>
    </reaction>
</comment>
<protein>
    <recommendedName>
        <fullName evidence="2">beta-lactamase</fullName>
        <ecNumber evidence="2">3.5.2.6</ecNumber>
    </recommendedName>
</protein>
<dbReference type="Pfam" id="PF08238">
    <property type="entry name" value="Sel1"/>
    <property type="match status" value="1"/>
</dbReference>
<accession>A0A6S6S354</accession>
<dbReference type="Gene3D" id="1.25.40.10">
    <property type="entry name" value="Tetratricopeptide repeat domain"/>
    <property type="match status" value="1"/>
</dbReference>
<feature type="chain" id="PRO_5028310216" description="beta-lactamase" evidence="5">
    <location>
        <begin position="19"/>
        <end position="118"/>
    </location>
</feature>
<dbReference type="GO" id="GO:0046677">
    <property type="term" value="P:response to antibiotic"/>
    <property type="evidence" value="ECO:0007669"/>
    <property type="project" value="UniProtKB-KW"/>
</dbReference>
<organism evidence="6">
    <name type="scientific">uncultured Sulfurovum sp</name>
    <dbReference type="NCBI Taxonomy" id="269237"/>
    <lineage>
        <taxon>Bacteria</taxon>
        <taxon>Pseudomonadati</taxon>
        <taxon>Campylobacterota</taxon>
        <taxon>Epsilonproteobacteria</taxon>
        <taxon>Campylobacterales</taxon>
        <taxon>Sulfurovaceae</taxon>
        <taxon>Sulfurovum</taxon>
        <taxon>environmental samples</taxon>
    </lineage>
</organism>